<dbReference type="GO" id="GO:0006955">
    <property type="term" value="P:immune response"/>
    <property type="evidence" value="ECO:0007669"/>
    <property type="project" value="InterPro"/>
</dbReference>
<evidence type="ECO:0000256" key="1">
    <source>
        <dbReference type="ARBA" id="ARBA00004479"/>
    </source>
</evidence>
<dbReference type="SMART" id="SM00407">
    <property type="entry name" value="IGc1"/>
    <property type="match status" value="1"/>
</dbReference>
<dbReference type="PROSITE" id="PS50835">
    <property type="entry name" value="IG_LIKE"/>
    <property type="match status" value="1"/>
</dbReference>
<accession>A0A7K4SGP8</accession>
<dbReference type="EMBL" id="VYZG01009889">
    <property type="protein sequence ID" value="NWQ84933.1"/>
    <property type="molecule type" value="Genomic_DNA"/>
</dbReference>
<sequence>HTLSEVLFCQPDAPALGLALAFDSDQLFWFDFPMSRWTPRLPELPPWPPALETPAQLLQDASFCQQLRRGLTALATGQMPESRGVPVAAVFPREPPVLGEPNTLVCLVENIFPPAVSVGWRLHGVPVTRGVTHTHDTPTPDLAFVRFSYLAVTPAAGDVYSCVVTREGDNSSVVAYW</sequence>
<organism evidence="7 8">
    <name type="scientific">Columbina picui</name>
    <name type="common">Picui ground-dove</name>
    <dbReference type="NCBI Taxonomy" id="115618"/>
    <lineage>
        <taxon>Eukaryota</taxon>
        <taxon>Metazoa</taxon>
        <taxon>Chordata</taxon>
        <taxon>Craniata</taxon>
        <taxon>Vertebrata</taxon>
        <taxon>Euteleostomi</taxon>
        <taxon>Archelosauria</taxon>
        <taxon>Archosauria</taxon>
        <taxon>Dinosauria</taxon>
        <taxon>Saurischia</taxon>
        <taxon>Theropoda</taxon>
        <taxon>Coelurosauria</taxon>
        <taxon>Aves</taxon>
        <taxon>Neognathae</taxon>
        <taxon>Neoaves</taxon>
        <taxon>Columbimorphae</taxon>
        <taxon>Columbiformes</taxon>
        <taxon>Columbidae</taxon>
        <taxon>Columbina</taxon>
    </lineage>
</organism>
<dbReference type="AlphaFoldDB" id="A0A7K4SGP8"/>
<dbReference type="PANTHER" id="PTHR19944:SF50">
    <property type="entry name" value="HLA CLASS II HISTOCOMPATIBILITY ANTIGEN, DM ALPHA CHAIN"/>
    <property type="match status" value="1"/>
</dbReference>
<evidence type="ECO:0000256" key="2">
    <source>
        <dbReference type="ARBA" id="ARBA00022692"/>
    </source>
</evidence>
<dbReference type="InterPro" id="IPR050160">
    <property type="entry name" value="MHC/Immunoglobulin"/>
</dbReference>
<evidence type="ECO:0000256" key="3">
    <source>
        <dbReference type="ARBA" id="ARBA00022989"/>
    </source>
</evidence>
<evidence type="ECO:0000313" key="7">
    <source>
        <dbReference type="EMBL" id="NWQ84933.1"/>
    </source>
</evidence>
<dbReference type="PANTHER" id="PTHR19944">
    <property type="entry name" value="MHC CLASS II-RELATED"/>
    <property type="match status" value="1"/>
</dbReference>
<dbReference type="InterPro" id="IPR013783">
    <property type="entry name" value="Ig-like_fold"/>
</dbReference>
<keyword evidence="8" id="KW-1185">Reference proteome</keyword>
<evidence type="ECO:0000313" key="6">
    <source>
        <dbReference type="EMBL" id="NWQ84033.1"/>
    </source>
</evidence>
<keyword evidence="3" id="KW-1133">Transmembrane helix</keyword>
<dbReference type="OrthoDB" id="8935021at2759"/>
<feature type="non-terminal residue" evidence="7">
    <location>
        <position position="177"/>
    </location>
</feature>
<dbReference type="InterPro" id="IPR003597">
    <property type="entry name" value="Ig_C1-set"/>
</dbReference>
<dbReference type="EMBL" id="VYZG01004229">
    <property type="protein sequence ID" value="NWQ84033.1"/>
    <property type="molecule type" value="Genomic_DNA"/>
</dbReference>
<protein>
    <submittedName>
        <fullName evidence="7">DMA protein</fullName>
    </submittedName>
</protein>
<name>A0A7K4SGP8_COLPI</name>
<dbReference type="Gene3D" id="2.60.40.10">
    <property type="entry name" value="Immunoglobulins"/>
    <property type="match status" value="1"/>
</dbReference>
<dbReference type="SUPFAM" id="SSF48726">
    <property type="entry name" value="Immunoglobulin"/>
    <property type="match status" value="1"/>
</dbReference>
<gene>
    <name evidence="7" type="primary">H2dma_1</name>
    <name evidence="6" type="synonym">H2dma_0</name>
    <name evidence="7" type="ORF">COLPIC_R09324</name>
    <name evidence="6" type="ORF">COLPIC_R13130</name>
</gene>
<evidence type="ECO:0000259" key="5">
    <source>
        <dbReference type="PROSITE" id="PS50835"/>
    </source>
</evidence>
<dbReference type="InterPro" id="IPR014745">
    <property type="entry name" value="MHC_II_a/b_N"/>
</dbReference>
<dbReference type="GO" id="GO:0019882">
    <property type="term" value="P:antigen processing and presentation"/>
    <property type="evidence" value="ECO:0007669"/>
    <property type="project" value="InterPro"/>
</dbReference>
<dbReference type="InterPro" id="IPR007110">
    <property type="entry name" value="Ig-like_dom"/>
</dbReference>
<keyword evidence="3" id="KW-0472">Membrane</keyword>
<feature type="domain" description="Ig-like" evidence="5">
    <location>
        <begin position="80"/>
        <end position="174"/>
    </location>
</feature>
<evidence type="ECO:0000256" key="4">
    <source>
        <dbReference type="ARBA" id="ARBA00023180"/>
    </source>
</evidence>
<comment type="caution">
    <text evidence="7">The sequence shown here is derived from an EMBL/GenBank/DDBJ whole genome shotgun (WGS) entry which is preliminary data.</text>
</comment>
<comment type="subcellular location">
    <subcellularLocation>
        <location evidence="1">Membrane</location>
        <topology evidence="1">Single-pass type I membrane protein</topology>
    </subcellularLocation>
</comment>
<dbReference type="GO" id="GO:0042613">
    <property type="term" value="C:MHC class II protein complex"/>
    <property type="evidence" value="ECO:0007669"/>
    <property type="project" value="InterPro"/>
</dbReference>
<dbReference type="Gene3D" id="3.10.320.10">
    <property type="entry name" value="Class II Histocompatibility Antigen, M Beta Chain, Chain B, domain 1"/>
    <property type="match status" value="1"/>
</dbReference>
<feature type="non-terminal residue" evidence="7">
    <location>
        <position position="1"/>
    </location>
</feature>
<dbReference type="InterPro" id="IPR011162">
    <property type="entry name" value="MHC_I/II-like_Ag-recog"/>
</dbReference>
<dbReference type="SUPFAM" id="SSF54452">
    <property type="entry name" value="MHC antigen-recognition domain"/>
    <property type="match status" value="1"/>
</dbReference>
<dbReference type="Proteomes" id="UP000530263">
    <property type="component" value="Unassembled WGS sequence"/>
</dbReference>
<keyword evidence="2" id="KW-0812">Transmembrane</keyword>
<proteinExistence type="predicted"/>
<evidence type="ECO:0000313" key="8">
    <source>
        <dbReference type="Proteomes" id="UP000530263"/>
    </source>
</evidence>
<dbReference type="Pfam" id="PF07654">
    <property type="entry name" value="C1-set"/>
    <property type="match status" value="1"/>
</dbReference>
<dbReference type="InterPro" id="IPR036179">
    <property type="entry name" value="Ig-like_dom_sf"/>
</dbReference>
<keyword evidence="4" id="KW-0325">Glycoprotein</keyword>
<reference evidence="7 8" key="1">
    <citation type="submission" date="2019-09" db="EMBL/GenBank/DDBJ databases">
        <title>Bird 10,000 Genomes (B10K) Project - Family phase.</title>
        <authorList>
            <person name="Zhang G."/>
        </authorList>
    </citation>
    <scope>NUCLEOTIDE SEQUENCE [LARGE SCALE GENOMIC DNA]</scope>
    <source>
        <strain evidence="7">B10K-DU-021-26</strain>
        <tissue evidence="7">Mixed tissue sample</tissue>
    </source>
</reference>